<feature type="region of interest" description="Disordered" evidence="1">
    <location>
        <begin position="34"/>
        <end position="132"/>
    </location>
</feature>
<dbReference type="Proteomes" id="UP001519460">
    <property type="component" value="Unassembled WGS sequence"/>
</dbReference>
<evidence type="ECO:0000313" key="3">
    <source>
        <dbReference type="Proteomes" id="UP001519460"/>
    </source>
</evidence>
<feature type="compositionally biased region" description="Acidic residues" evidence="1">
    <location>
        <begin position="58"/>
        <end position="68"/>
    </location>
</feature>
<evidence type="ECO:0000313" key="2">
    <source>
        <dbReference type="EMBL" id="KAK7475723.1"/>
    </source>
</evidence>
<dbReference type="EMBL" id="JACVVK020000396">
    <property type="protein sequence ID" value="KAK7475723.1"/>
    <property type="molecule type" value="Genomic_DNA"/>
</dbReference>
<sequence>MVPTARQTVIVAQPQPVQELPMVERRAVRARQRVECEEETSGQSVHEYFYVPDSPPPSDEDEFADDEPPPPVCHGPGNPPTDYLNPEPSSDEIEEEGAEFSTVPFYQNTQIRNVGATGSSHSTTADNTETGASEMILDSNAETLDDTACVENSDSDTTESGYVRYSPQLYENTMP</sequence>
<dbReference type="AlphaFoldDB" id="A0ABD0JLX7"/>
<comment type="caution">
    <text evidence="2">The sequence shown here is derived from an EMBL/GenBank/DDBJ whole genome shotgun (WGS) entry which is preliminary data.</text>
</comment>
<keyword evidence="3" id="KW-1185">Reference proteome</keyword>
<feature type="compositionally biased region" description="Polar residues" evidence="1">
    <location>
        <begin position="104"/>
        <end position="131"/>
    </location>
</feature>
<reference evidence="2 3" key="1">
    <citation type="journal article" date="2023" name="Sci. Data">
        <title>Genome assembly of the Korean intertidal mud-creeper Batillaria attramentaria.</title>
        <authorList>
            <person name="Patra A.K."/>
            <person name="Ho P.T."/>
            <person name="Jun S."/>
            <person name="Lee S.J."/>
            <person name="Kim Y."/>
            <person name="Won Y.J."/>
        </authorList>
    </citation>
    <scope>NUCLEOTIDE SEQUENCE [LARGE SCALE GENOMIC DNA]</scope>
    <source>
        <strain evidence="2">Wonlab-2016</strain>
    </source>
</reference>
<accession>A0ABD0JLX7</accession>
<proteinExistence type="predicted"/>
<gene>
    <name evidence="2" type="ORF">BaRGS_00033045</name>
</gene>
<organism evidence="2 3">
    <name type="scientific">Batillaria attramentaria</name>
    <dbReference type="NCBI Taxonomy" id="370345"/>
    <lineage>
        <taxon>Eukaryota</taxon>
        <taxon>Metazoa</taxon>
        <taxon>Spiralia</taxon>
        <taxon>Lophotrochozoa</taxon>
        <taxon>Mollusca</taxon>
        <taxon>Gastropoda</taxon>
        <taxon>Caenogastropoda</taxon>
        <taxon>Sorbeoconcha</taxon>
        <taxon>Cerithioidea</taxon>
        <taxon>Batillariidae</taxon>
        <taxon>Batillaria</taxon>
    </lineage>
</organism>
<protein>
    <submittedName>
        <fullName evidence="2">Uncharacterized protein</fullName>
    </submittedName>
</protein>
<evidence type="ECO:0000256" key="1">
    <source>
        <dbReference type="SAM" id="MobiDB-lite"/>
    </source>
</evidence>
<feature type="compositionally biased region" description="Pro residues" evidence="1">
    <location>
        <begin position="69"/>
        <end position="79"/>
    </location>
</feature>
<name>A0ABD0JLX7_9CAEN</name>
<feature type="compositionally biased region" description="Acidic residues" evidence="1">
    <location>
        <begin position="89"/>
        <end position="98"/>
    </location>
</feature>